<keyword evidence="2" id="KW-1185">Reference proteome</keyword>
<sequence length="103" mass="11721">MTMKLTEKRKSKILEKYEKISSSWTPARGDAACLIGLFAASFPAVPCGPFRNLEFEKCVAYKKNGHNWENYMALSSTAIEEVEGWITEYNVNSAVLYKKVKFD</sequence>
<proteinExistence type="predicted"/>
<protein>
    <submittedName>
        <fullName evidence="1">Uncharacterized protein</fullName>
    </submittedName>
</protein>
<reference evidence="1 2" key="1">
    <citation type="journal article" date="2021" name="Elife">
        <title>Chloroplast acquisition without the gene transfer in kleptoplastic sea slugs, Plakobranchus ocellatus.</title>
        <authorList>
            <person name="Maeda T."/>
            <person name="Takahashi S."/>
            <person name="Yoshida T."/>
            <person name="Shimamura S."/>
            <person name="Takaki Y."/>
            <person name="Nagai Y."/>
            <person name="Toyoda A."/>
            <person name="Suzuki Y."/>
            <person name="Arimoto A."/>
            <person name="Ishii H."/>
            <person name="Satoh N."/>
            <person name="Nishiyama T."/>
            <person name="Hasebe M."/>
            <person name="Maruyama T."/>
            <person name="Minagawa J."/>
            <person name="Obokata J."/>
            <person name="Shigenobu S."/>
        </authorList>
    </citation>
    <scope>NUCLEOTIDE SEQUENCE [LARGE SCALE GENOMIC DNA]</scope>
</reference>
<dbReference type="Proteomes" id="UP000735302">
    <property type="component" value="Unassembled WGS sequence"/>
</dbReference>
<comment type="caution">
    <text evidence="1">The sequence shown here is derived from an EMBL/GenBank/DDBJ whole genome shotgun (WGS) entry which is preliminary data.</text>
</comment>
<dbReference type="EMBL" id="BLXT01003781">
    <property type="protein sequence ID" value="GFO06647.1"/>
    <property type="molecule type" value="Genomic_DNA"/>
</dbReference>
<name>A0AAV4AI02_9GAST</name>
<organism evidence="1 2">
    <name type="scientific">Plakobranchus ocellatus</name>
    <dbReference type="NCBI Taxonomy" id="259542"/>
    <lineage>
        <taxon>Eukaryota</taxon>
        <taxon>Metazoa</taxon>
        <taxon>Spiralia</taxon>
        <taxon>Lophotrochozoa</taxon>
        <taxon>Mollusca</taxon>
        <taxon>Gastropoda</taxon>
        <taxon>Heterobranchia</taxon>
        <taxon>Euthyneura</taxon>
        <taxon>Panpulmonata</taxon>
        <taxon>Sacoglossa</taxon>
        <taxon>Placobranchoidea</taxon>
        <taxon>Plakobranchidae</taxon>
        <taxon>Plakobranchus</taxon>
    </lineage>
</organism>
<evidence type="ECO:0000313" key="2">
    <source>
        <dbReference type="Proteomes" id="UP000735302"/>
    </source>
</evidence>
<evidence type="ECO:0000313" key="1">
    <source>
        <dbReference type="EMBL" id="GFO06647.1"/>
    </source>
</evidence>
<dbReference type="AlphaFoldDB" id="A0AAV4AI02"/>
<accession>A0AAV4AI02</accession>
<gene>
    <name evidence="1" type="ORF">PoB_003315200</name>
</gene>